<protein>
    <recommendedName>
        <fullName evidence="3">Lipoprotein</fullName>
    </recommendedName>
</protein>
<organism evidence="1 2">
    <name type="scientific">Candidatus Accumulibacter affinis</name>
    <dbReference type="NCBI Taxonomy" id="2954384"/>
    <lineage>
        <taxon>Bacteria</taxon>
        <taxon>Pseudomonadati</taxon>
        <taxon>Pseudomonadota</taxon>
        <taxon>Betaproteobacteria</taxon>
        <taxon>Candidatus Accumulibacter</taxon>
    </lineage>
</organism>
<dbReference type="AlphaFoldDB" id="A0A935W255"/>
<evidence type="ECO:0008006" key="3">
    <source>
        <dbReference type="Google" id="ProtNLM"/>
    </source>
</evidence>
<accession>A0A935W255</accession>
<comment type="caution">
    <text evidence="1">The sequence shown here is derived from an EMBL/GenBank/DDBJ whole genome shotgun (WGS) entry which is preliminary data.</text>
</comment>
<dbReference type="EMBL" id="JADJOT010000002">
    <property type="protein sequence ID" value="MBK7952946.1"/>
    <property type="molecule type" value="Genomic_DNA"/>
</dbReference>
<evidence type="ECO:0000313" key="2">
    <source>
        <dbReference type="Proteomes" id="UP000706151"/>
    </source>
</evidence>
<reference evidence="1 2" key="1">
    <citation type="submission" date="2020-10" db="EMBL/GenBank/DDBJ databases">
        <title>Connecting structure to function with the recovery of over 1000 high-quality activated sludge metagenome-assembled genomes encoding full-length rRNA genes using long-read sequencing.</title>
        <authorList>
            <person name="Singleton C.M."/>
            <person name="Petriglieri F."/>
            <person name="Kristensen J.M."/>
            <person name="Kirkegaard R.H."/>
            <person name="Michaelsen T.Y."/>
            <person name="Andersen M.H."/>
            <person name="Karst S.M."/>
            <person name="Dueholm M.S."/>
            <person name="Nielsen P.H."/>
            <person name="Albertsen M."/>
        </authorList>
    </citation>
    <scope>NUCLEOTIDE SEQUENCE [LARGE SCALE GENOMIC DNA]</scope>
    <source>
        <strain evidence="1">Fred_18-Q3-R57-64_BAT3C.720</strain>
    </source>
</reference>
<sequence>MSLRCCRLRPRRFARPIEKLRLVLLPMLLALLAACSDQRAAFEIASSQHSLTLIRIQSLVWEKTANYSVVAARLPDCQRRHEMGTAGAESKVEVYAPGNDAWILRQGKRMYVVETRTCEGFARLEAEPEGGMGPLQGTFEMRRGALAFVATARDGQSTASGAPTAP</sequence>
<dbReference type="PROSITE" id="PS51257">
    <property type="entry name" value="PROKAR_LIPOPROTEIN"/>
    <property type="match status" value="1"/>
</dbReference>
<name>A0A935W255_9PROT</name>
<dbReference type="Proteomes" id="UP000706151">
    <property type="component" value="Unassembled WGS sequence"/>
</dbReference>
<gene>
    <name evidence="1" type="ORF">IPK02_02670</name>
</gene>
<evidence type="ECO:0000313" key="1">
    <source>
        <dbReference type="EMBL" id="MBK7952946.1"/>
    </source>
</evidence>
<proteinExistence type="predicted"/>